<dbReference type="InterPro" id="IPR002347">
    <property type="entry name" value="SDR_fam"/>
</dbReference>
<dbReference type="GO" id="GO:0016616">
    <property type="term" value="F:oxidoreductase activity, acting on the CH-OH group of donors, NAD or NADP as acceptor"/>
    <property type="evidence" value="ECO:0007669"/>
    <property type="project" value="TreeGrafter"/>
</dbReference>
<dbReference type="Gene3D" id="3.40.50.720">
    <property type="entry name" value="NAD(P)-binding Rossmann-like Domain"/>
    <property type="match status" value="1"/>
</dbReference>
<gene>
    <name evidence="1" type="ORF">B0J11DRAFT_513813</name>
</gene>
<accession>A0A9P9EID2</accession>
<dbReference type="Proteomes" id="UP000700596">
    <property type="component" value="Unassembled WGS sequence"/>
</dbReference>
<dbReference type="AlphaFoldDB" id="A0A9P9EID2"/>
<evidence type="ECO:0008006" key="3">
    <source>
        <dbReference type="Google" id="ProtNLM"/>
    </source>
</evidence>
<protein>
    <recommendedName>
        <fullName evidence="3">NAD(P)-binding protein</fullName>
    </recommendedName>
</protein>
<comment type="caution">
    <text evidence="1">The sequence shown here is derived from an EMBL/GenBank/DDBJ whole genome shotgun (WGS) entry which is preliminary data.</text>
</comment>
<dbReference type="Pfam" id="PF00106">
    <property type="entry name" value="adh_short"/>
    <property type="match status" value="1"/>
</dbReference>
<dbReference type="OrthoDB" id="7289984at2759"/>
<dbReference type="PANTHER" id="PTHR45458">
    <property type="entry name" value="SHORT-CHAIN DEHYDROGENASE/REDUCTASE SDR"/>
    <property type="match status" value="1"/>
</dbReference>
<dbReference type="PANTHER" id="PTHR45458:SF3">
    <property type="entry name" value="CHAIN DEHYDROGENASE (ATSC), PUTATIVE-RELATED"/>
    <property type="match status" value="1"/>
</dbReference>
<dbReference type="InterPro" id="IPR052184">
    <property type="entry name" value="SDR_enzymes"/>
</dbReference>
<evidence type="ECO:0000313" key="1">
    <source>
        <dbReference type="EMBL" id="KAH7138208.1"/>
    </source>
</evidence>
<sequence>MSSYVITGVSRGLGFEFLRQLSSDSSNTVIGLVRNKATTESSIEKEFPGRKNIHILEADVTNYDALERAAATTASITGGSLDYLIGNAGLISMFSAYDGLHKLANQPKALEKELLDSFKVNVIGQIHLINIFLPLILKGNAKKVIVLGTGLADDALTINLEHEIAGSYSISKAAVNTAIAKFAAELGKDGVLFLSLSPGYVDTNQYKDATEEQLKSIQIMGQKFAKYAPHFTGPMSPEESIKAMLAVIEKATPEKEGGQALSHYGNKQWL</sequence>
<organism evidence="1 2">
    <name type="scientific">Dendryphion nanum</name>
    <dbReference type="NCBI Taxonomy" id="256645"/>
    <lineage>
        <taxon>Eukaryota</taxon>
        <taxon>Fungi</taxon>
        <taxon>Dikarya</taxon>
        <taxon>Ascomycota</taxon>
        <taxon>Pezizomycotina</taxon>
        <taxon>Dothideomycetes</taxon>
        <taxon>Pleosporomycetidae</taxon>
        <taxon>Pleosporales</taxon>
        <taxon>Torulaceae</taxon>
        <taxon>Dendryphion</taxon>
    </lineage>
</organism>
<reference evidence="1" key="1">
    <citation type="journal article" date="2021" name="Nat. Commun.">
        <title>Genetic determinants of endophytism in the Arabidopsis root mycobiome.</title>
        <authorList>
            <person name="Mesny F."/>
            <person name="Miyauchi S."/>
            <person name="Thiergart T."/>
            <person name="Pickel B."/>
            <person name="Atanasova L."/>
            <person name="Karlsson M."/>
            <person name="Huettel B."/>
            <person name="Barry K.W."/>
            <person name="Haridas S."/>
            <person name="Chen C."/>
            <person name="Bauer D."/>
            <person name="Andreopoulos W."/>
            <person name="Pangilinan J."/>
            <person name="LaButti K."/>
            <person name="Riley R."/>
            <person name="Lipzen A."/>
            <person name="Clum A."/>
            <person name="Drula E."/>
            <person name="Henrissat B."/>
            <person name="Kohler A."/>
            <person name="Grigoriev I.V."/>
            <person name="Martin F.M."/>
            <person name="Hacquard S."/>
        </authorList>
    </citation>
    <scope>NUCLEOTIDE SEQUENCE</scope>
    <source>
        <strain evidence="1">MPI-CAGE-CH-0243</strain>
    </source>
</reference>
<dbReference type="PRINTS" id="PR00081">
    <property type="entry name" value="GDHRDH"/>
</dbReference>
<keyword evidence="2" id="KW-1185">Reference proteome</keyword>
<dbReference type="EMBL" id="JAGMWT010000001">
    <property type="protein sequence ID" value="KAH7138208.1"/>
    <property type="molecule type" value="Genomic_DNA"/>
</dbReference>
<name>A0A9P9EID2_9PLEO</name>
<dbReference type="InterPro" id="IPR036291">
    <property type="entry name" value="NAD(P)-bd_dom_sf"/>
</dbReference>
<proteinExistence type="predicted"/>
<evidence type="ECO:0000313" key="2">
    <source>
        <dbReference type="Proteomes" id="UP000700596"/>
    </source>
</evidence>
<dbReference type="SUPFAM" id="SSF51735">
    <property type="entry name" value="NAD(P)-binding Rossmann-fold domains"/>
    <property type="match status" value="1"/>
</dbReference>